<accession>A0ACC3CBL6</accession>
<sequence length="284" mass="26933">MGSAESVDRGSASGDDAAHDSDAPDGGAQVVSTESLWGFRVMKVFAGSPAARSGLAPFDDFILAVDGVLAVPTAPPSGASRGGAGGASPTLRGGGGGGGGHVGGGGGGGSGGSGGGGGDGPSLGALLSAARGRPVSLLVWSCIDAAEREVALTPAPYAGPGLLGAAVRHEPLAGATDGAWHVLDVLPGSPADEAGLCPGDDWVVGTAAAVFRHEAEFGAVLGDAAAVGGVASLMVYSAVTGRVRGVEVSTGGSWEGGGVLGAETANGLLHAIPRREGAGRGGGV</sequence>
<name>A0ACC3CBL6_PYRYE</name>
<evidence type="ECO:0000313" key="1">
    <source>
        <dbReference type="EMBL" id="KAK1867630.1"/>
    </source>
</evidence>
<reference evidence="1" key="1">
    <citation type="submission" date="2019-11" db="EMBL/GenBank/DDBJ databases">
        <title>Nori genome reveals adaptations in red seaweeds to the harsh intertidal environment.</title>
        <authorList>
            <person name="Wang D."/>
            <person name="Mao Y."/>
        </authorList>
    </citation>
    <scope>NUCLEOTIDE SEQUENCE</scope>
    <source>
        <tissue evidence="1">Gametophyte</tissue>
    </source>
</reference>
<evidence type="ECO:0000313" key="2">
    <source>
        <dbReference type="Proteomes" id="UP000798662"/>
    </source>
</evidence>
<gene>
    <name evidence="1" type="ORF">I4F81_010135</name>
</gene>
<dbReference type="Proteomes" id="UP000798662">
    <property type="component" value="Chromosome 3"/>
</dbReference>
<protein>
    <submittedName>
        <fullName evidence="1">Uncharacterized protein</fullName>
    </submittedName>
</protein>
<comment type="caution">
    <text evidence="1">The sequence shown here is derived from an EMBL/GenBank/DDBJ whole genome shotgun (WGS) entry which is preliminary data.</text>
</comment>
<proteinExistence type="predicted"/>
<dbReference type="EMBL" id="CM020620">
    <property type="protein sequence ID" value="KAK1867630.1"/>
    <property type="molecule type" value="Genomic_DNA"/>
</dbReference>
<organism evidence="1 2">
    <name type="scientific">Pyropia yezoensis</name>
    <name type="common">Susabi-nori</name>
    <name type="synonym">Porphyra yezoensis</name>
    <dbReference type="NCBI Taxonomy" id="2788"/>
    <lineage>
        <taxon>Eukaryota</taxon>
        <taxon>Rhodophyta</taxon>
        <taxon>Bangiophyceae</taxon>
        <taxon>Bangiales</taxon>
        <taxon>Bangiaceae</taxon>
        <taxon>Pyropia</taxon>
    </lineage>
</organism>
<keyword evidence="2" id="KW-1185">Reference proteome</keyword>